<protein>
    <submittedName>
        <fullName evidence="2">Uncharacterized protein</fullName>
    </submittedName>
</protein>
<evidence type="ECO:0000313" key="3">
    <source>
        <dbReference type="Proteomes" id="UP001049176"/>
    </source>
</evidence>
<dbReference type="EMBL" id="CM032182">
    <property type="protein sequence ID" value="KAG7096946.1"/>
    <property type="molecule type" value="Genomic_DNA"/>
</dbReference>
<dbReference type="AlphaFoldDB" id="A0A9P7UYI4"/>
<accession>A0A9P7UYI4</accession>
<name>A0A9P7UYI4_9AGAR</name>
<keyword evidence="1" id="KW-0812">Transmembrane</keyword>
<proteinExistence type="predicted"/>
<evidence type="ECO:0000256" key="1">
    <source>
        <dbReference type="SAM" id="Phobius"/>
    </source>
</evidence>
<dbReference type="Proteomes" id="UP001049176">
    <property type="component" value="Chromosome 2"/>
</dbReference>
<sequence length="149" mass="16705">MPLFRENPVRSTIAVIGSLSLAHMLTKLLSSSYAFHLTQTTIAMLSIAALMFLVSFHHRREGHVLTQTQEEMVLIGGFGLFWLAMILGWRAFSHGGRISGGSDYSFRGHESPSQASMSGQRGDVGEGRNFPYRCSRDDIYCVVEEYSYY</sequence>
<evidence type="ECO:0000313" key="2">
    <source>
        <dbReference type="EMBL" id="KAG7096946.1"/>
    </source>
</evidence>
<keyword evidence="3" id="KW-1185">Reference proteome</keyword>
<feature type="transmembrane region" description="Helical" evidence="1">
    <location>
        <begin position="72"/>
        <end position="92"/>
    </location>
</feature>
<organism evidence="2 3">
    <name type="scientific">Marasmius oreades</name>
    <name type="common">fairy-ring Marasmius</name>
    <dbReference type="NCBI Taxonomy" id="181124"/>
    <lineage>
        <taxon>Eukaryota</taxon>
        <taxon>Fungi</taxon>
        <taxon>Dikarya</taxon>
        <taxon>Basidiomycota</taxon>
        <taxon>Agaricomycotina</taxon>
        <taxon>Agaricomycetes</taxon>
        <taxon>Agaricomycetidae</taxon>
        <taxon>Agaricales</taxon>
        <taxon>Marasmiineae</taxon>
        <taxon>Marasmiaceae</taxon>
        <taxon>Marasmius</taxon>
    </lineage>
</organism>
<keyword evidence="1" id="KW-0472">Membrane</keyword>
<dbReference type="OrthoDB" id="3266871at2759"/>
<comment type="caution">
    <text evidence="2">The sequence shown here is derived from an EMBL/GenBank/DDBJ whole genome shotgun (WGS) entry which is preliminary data.</text>
</comment>
<gene>
    <name evidence="2" type="ORF">E1B28_004344</name>
</gene>
<dbReference type="RefSeq" id="XP_043013416.1">
    <property type="nucleotide sequence ID" value="XM_043148814.1"/>
</dbReference>
<keyword evidence="1" id="KW-1133">Transmembrane helix</keyword>
<dbReference type="GeneID" id="66073420"/>
<feature type="transmembrane region" description="Helical" evidence="1">
    <location>
        <begin position="42"/>
        <end position="60"/>
    </location>
</feature>
<dbReference type="KEGG" id="more:E1B28_004344"/>
<reference evidence="2" key="1">
    <citation type="journal article" date="2021" name="Genome Biol. Evol.">
        <title>The assembled and annotated genome of the fairy-ring fungus Marasmius oreades.</title>
        <authorList>
            <person name="Hiltunen M."/>
            <person name="Ament-Velasquez S.L."/>
            <person name="Johannesson H."/>
        </authorList>
    </citation>
    <scope>NUCLEOTIDE SEQUENCE</scope>
    <source>
        <strain evidence="2">03SP1</strain>
    </source>
</reference>